<keyword evidence="2" id="KW-1185">Reference proteome</keyword>
<reference evidence="1 2" key="1">
    <citation type="journal article" date="2021" name="Hortic Res">
        <title>High-quality reference genome and annotation aids understanding of berry development for evergreen blueberry (Vaccinium darrowii).</title>
        <authorList>
            <person name="Yu J."/>
            <person name="Hulse-Kemp A.M."/>
            <person name="Babiker E."/>
            <person name="Staton M."/>
        </authorList>
    </citation>
    <scope>NUCLEOTIDE SEQUENCE [LARGE SCALE GENOMIC DNA]</scope>
    <source>
        <strain evidence="2">cv. NJ 8807/NJ 8810</strain>
        <tissue evidence="1">Young leaf</tissue>
    </source>
</reference>
<protein>
    <submittedName>
        <fullName evidence="1">Uncharacterized protein</fullName>
    </submittedName>
</protein>
<gene>
    <name evidence="1" type="ORF">Vadar_012314</name>
</gene>
<sequence length="198" mass="23432">MHRSCNGLLLCSTFHYCSYYLLNPTTKQHVALDPPPNCALPAYEAIVGFHLAFDPSKSPHYKVICVSWAAICRYQIDIYSSETRHWRVSGNRFTEQRCGDRFIEGVFWNGNIHWSGAWLRFNVDLECLERMPAAPVYRQYSCRGERYRYFGESNDHLHLIQELGKEFRVFEMERDYSGWFVKYHVDLSGVEFEHNKQR</sequence>
<name>A0ACB7XQ99_9ERIC</name>
<evidence type="ECO:0000313" key="2">
    <source>
        <dbReference type="Proteomes" id="UP000828048"/>
    </source>
</evidence>
<accession>A0ACB7XQ99</accession>
<dbReference type="Proteomes" id="UP000828048">
    <property type="component" value="Chromosome 1"/>
</dbReference>
<organism evidence="1 2">
    <name type="scientific">Vaccinium darrowii</name>
    <dbReference type="NCBI Taxonomy" id="229202"/>
    <lineage>
        <taxon>Eukaryota</taxon>
        <taxon>Viridiplantae</taxon>
        <taxon>Streptophyta</taxon>
        <taxon>Embryophyta</taxon>
        <taxon>Tracheophyta</taxon>
        <taxon>Spermatophyta</taxon>
        <taxon>Magnoliopsida</taxon>
        <taxon>eudicotyledons</taxon>
        <taxon>Gunneridae</taxon>
        <taxon>Pentapetalae</taxon>
        <taxon>asterids</taxon>
        <taxon>Ericales</taxon>
        <taxon>Ericaceae</taxon>
        <taxon>Vaccinioideae</taxon>
        <taxon>Vaccinieae</taxon>
        <taxon>Vaccinium</taxon>
    </lineage>
</organism>
<dbReference type="EMBL" id="CM037151">
    <property type="protein sequence ID" value="KAH7843070.1"/>
    <property type="molecule type" value="Genomic_DNA"/>
</dbReference>
<evidence type="ECO:0000313" key="1">
    <source>
        <dbReference type="EMBL" id="KAH7843070.1"/>
    </source>
</evidence>
<proteinExistence type="predicted"/>
<comment type="caution">
    <text evidence="1">The sequence shown here is derived from an EMBL/GenBank/DDBJ whole genome shotgun (WGS) entry which is preliminary data.</text>
</comment>